<dbReference type="GO" id="GO:0016887">
    <property type="term" value="F:ATP hydrolysis activity"/>
    <property type="evidence" value="ECO:0007669"/>
    <property type="project" value="RHEA"/>
</dbReference>
<dbReference type="Gene3D" id="3.40.50.300">
    <property type="entry name" value="P-loop containing nucleotide triphosphate hydrolases"/>
    <property type="match status" value="2"/>
</dbReference>
<dbReference type="EC" id="5.6.2.4" evidence="8"/>
<dbReference type="InterPro" id="IPR000212">
    <property type="entry name" value="DNA_helicase_UvrD/REP"/>
</dbReference>
<evidence type="ECO:0000313" key="13">
    <source>
        <dbReference type="EMBL" id="OZI17838.1"/>
    </source>
</evidence>
<evidence type="ECO:0000256" key="4">
    <source>
        <dbReference type="ARBA" id="ARBA00022806"/>
    </source>
</evidence>
<gene>
    <name evidence="13" type="ORF">CAL19_12120</name>
</gene>
<dbReference type="GO" id="GO:0003677">
    <property type="term" value="F:DNA binding"/>
    <property type="evidence" value="ECO:0007669"/>
    <property type="project" value="InterPro"/>
</dbReference>
<dbReference type="SUPFAM" id="SSF52540">
    <property type="entry name" value="P-loop containing nucleoside triphosphate hydrolases"/>
    <property type="match status" value="1"/>
</dbReference>
<evidence type="ECO:0000259" key="11">
    <source>
        <dbReference type="PROSITE" id="PS51198"/>
    </source>
</evidence>
<dbReference type="InterPro" id="IPR014017">
    <property type="entry name" value="DNA_helicase_UvrD-like_C"/>
</dbReference>
<protein>
    <recommendedName>
        <fullName evidence="8">DNA 3'-5' helicase</fullName>
        <ecNumber evidence="8">5.6.2.4</ecNumber>
    </recommendedName>
</protein>
<evidence type="ECO:0000259" key="12">
    <source>
        <dbReference type="PROSITE" id="PS51217"/>
    </source>
</evidence>
<organism evidence="13 14">
    <name type="scientific">Bordetella genomosp. 7</name>
    <dbReference type="NCBI Taxonomy" id="1416805"/>
    <lineage>
        <taxon>Bacteria</taxon>
        <taxon>Pseudomonadati</taxon>
        <taxon>Pseudomonadota</taxon>
        <taxon>Betaproteobacteria</taxon>
        <taxon>Burkholderiales</taxon>
        <taxon>Alcaligenaceae</taxon>
        <taxon>Bordetella</taxon>
    </lineage>
</organism>
<name>A0A261QYH0_9BORD</name>
<evidence type="ECO:0000256" key="1">
    <source>
        <dbReference type="ARBA" id="ARBA00009922"/>
    </source>
</evidence>
<evidence type="ECO:0000256" key="8">
    <source>
        <dbReference type="ARBA" id="ARBA00034808"/>
    </source>
</evidence>
<keyword evidence="2 10" id="KW-0547">Nucleotide-binding</keyword>
<accession>A0A261QYH0</accession>
<proteinExistence type="inferred from homology"/>
<evidence type="ECO:0000256" key="7">
    <source>
        <dbReference type="ARBA" id="ARBA00034617"/>
    </source>
</evidence>
<feature type="domain" description="UvrD-like helicase C-terminal" evidence="12">
    <location>
        <begin position="314"/>
        <end position="576"/>
    </location>
</feature>
<dbReference type="Pfam" id="PF00580">
    <property type="entry name" value="UvrD-helicase"/>
    <property type="match status" value="1"/>
</dbReference>
<dbReference type="PROSITE" id="PS51198">
    <property type="entry name" value="UVRD_HELICASE_ATP_BIND"/>
    <property type="match status" value="1"/>
</dbReference>
<feature type="domain" description="UvrD-like helicase ATP-binding" evidence="11">
    <location>
        <begin position="20"/>
        <end position="313"/>
    </location>
</feature>
<evidence type="ECO:0000256" key="5">
    <source>
        <dbReference type="ARBA" id="ARBA00022840"/>
    </source>
</evidence>
<dbReference type="GO" id="GO:0000725">
    <property type="term" value="P:recombinational repair"/>
    <property type="evidence" value="ECO:0007669"/>
    <property type="project" value="TreeGrafter"/>
</dbReference>
<comment type="caution">
    <text evidence="13">The sequence shown here is derived from an EMBL/GenBank/DDBJ whole genome shotgun (WGS) entry which is preliminary data.</text>
</comment>
<comment type="catalytic activity">
    <reaction evidence="9">
        <text>ATP + H2O = ADP + phosphate + H(+)</text>
        <dbReference type="Rhea" id="RHEA:13065"/>
        <dbReference type="ChEBI" id="CHEBI:15377"/>
        <dbReference type="ChEBI" id="CHEBI:15378"/>
        <dbReference type="ChEBI" id="CHEBI:30616"/>
        <dbReference type="ChEBI" id="CHEBI:43474"/>
        <dbReference type="ChEBI" id="CHEBI:456216"/>
        <dbReference type="EC" id="5.6.2.4"/>
    </reaction>
</comment>
<evidence type="ECO:0000313" key="14">
    <source>
        <dbReference type="Proteomes" id="UP000216947"/>
    </source>
</evidence>
<feature type="binding site" evidence="10">
    <location>
        <begin position="41"/>
        <end position="48"/>
    </location>
    <ligand>
        <name>ATP</name>
        <dbReference type="ChEBI" id="CHEBI:30616"/>
    </ligand>
</feature>
<dbReference type="GO" id="GO:0005524">
    <property type="term" value="F:ATP binding"/>
    <property type="evidence" value="ECO:0007669"/>
    <property type="project" value="UniProtKB-UniRule"/>
</dbReference>
<keyword evidence="3 10" id="KW-0378">Hydrolase</keyword>
<dbReference type="InterPro" id="IPR013986">
    <property type="entry name" value="DExx_box_DNA_helicase_dom_sf"/>
</dbReference>
<evidence type="ECO:0000256" key="3">
    <source>
        <dbReference type="ARBA" id="ARBA00022801"/>
    </source>
</evidence>
<dbReference type="PANTHER" id="PTHR11070">
    <property type="entry name" value="UVRD / RECB / PCRA DNA HELICASE FAMILY MEMBER"/>
    <property type="match status" value="1"/>
</dbReference>
<dbReference type="PANTHER" id="PTHR11070:SF3">
    <property type="entry name" value="DNA 3'-5' HELICASE"/>
    <property type="match status" value="1"/>
</dbReference>
<dbReference type="EMBL" id="NEVK01000006">
    <property type="protein sequence ID" value="OZI17838.1"/>
    <property type="molecule type" value="Genomic_DNA"/>
</dbReference>
<dbReference type="Proteomes" id="UP000216947">
    <property type="component" value="Unassembled WGS sequence"/>
</dbReference>
<dbReference type="InterPro" id="IPR027417">
    <property type="entry name" value="P-loop_NTPase"/>
</dbReference>
<evidence type="ECO:0000256" key="2">
    <source>
        <dbReference type="ARBA" id="ARBA00022741"/>
    </source>
</evidence>
<dbReference type="PROSITE" id="PS51217">
    <property type="entry name" value="UVRD_HELICASE_CTER"/>
    <property type="match status" value="1"/>
</dbReference>
<keyword evidence="5 10" id="KW-0067">ATP-binding</keyword>
<dbReference type="RefSeq" id="WP_094796900.1">
    <property type="nucleotide sequence ID" value="NZ_NEVK01000006.1"/>
</dbReference>
<keyword evidence="6" id="KW-0413">Isomerase</keyword>
<dbReference type="CDD" id="cd17932">
    <property type="entry name" value="DEXQc_UvrD"/>
    <property type="match status" value="1"/>
</dbReference>
<keyword evidence="14" id="KW-1185">Reference proteome</keyword>
<keyword evidence="4 10" id="KW-0347">Helicase</keyword>
<reference evidence="14" key="1">
    <citation type="submission" date="2017-05" db="EMBL/GenBank/DDBJ databases">
        <title>Complete and WGS of Bordetella genogroups.</title>
        <authorList>
            <person name="Spilker T."/>
            <person name="Lipuma J."/>
        </authorList>
    </citation>
    <scope>NUCLEOTIDE SEQUENCE [LARGE SCALE GENOMIC DNA]</scope>
    <source>
        <strain evidence="14">AU18089</strain>
    </source>
</reference>
<dbReference type="GO" id="GO:0005829">
    <property type="term" value="C:cytosol"/>
    <property type="evidence" value="ECO:0007669"/>
    <property type="project" value="TreeGrafter"/>
</dbReference>
<sequence>MSAATPETPADDYLSDLNPAQRAAAEFGAGQADAPALLVIAGAGSGKTSTLAHRVAHLVVNGADPQRILLLTFSRRAALEMDRRVGMVLRRVMKLHPSQQAPSLPWAGTFHSIGARLLRDCATRIGLSESFTIHDRGDAEDLMGMVRHEAGLSSTTERFPLKGTCLAIYSRVINSQAPVADVLKQAFPWCAQWEDALKRLFAAYVQAKQAQQVLDYDDLLLYWSEMMQDPVLAHDVGSRFDHVLVDEYQDTNRLQSSILLAMKPDGHGLTVVGDDAQSIYSFRAATVRNILDFPQHFARPAHVITLERNYRSTQPILDASNAVIAQAAERYSKSLWTDRASSARPALVTVSDEAGQARWVADQVLAQREAGATLKSQAALFRSSNHSAALELELTRRNIPFVKFGGLRFLEAAHIKDVMSVLRWAENPQGRLAGFRVAQLLPGIGPAIAGRLMDALAGAADPMQVLREFKPGSAARADWDAFVQTYAALRGGAQWPADLDLVLRWYAPQLERLYEDARVRKADLDQLQRIAAGYASRERFLTELTLDPPDATSAESGPPLRDEDYMILSTIHSAKGQEWKAVYVLNVVDGCIPSDMSTGTAEEIEEERRLLYVAMTRAKEYLHLIVPQRFYVHQQIGMGDRHVYGSRTRFIPDAMLPMFEMLPKPPELPFGRGQARPEAQPRIDVAQRVRKLFS</sequence>
<evidence type="ECO:0000256" key="6">
    <source>
        <dbReference type="ARBA" id="ARBA00023235"/>
    </source>
</evidence>
<comment type="similarity">
    <text evidence="1">Belongs to the helicase family. UvrD subfamily.</text>
</comment>
<dbReference type="AlphaFoldDB" id="A0A261QYH0"/>
<dbReference type="InterPro" id="IPR014016">
    <property type="entry name" value="UvrD-like_ATP-bd"/>
</dbReference>
<evidence type="ECO:0000256" key="10">
    <source>
        <dbReference type="PROSITE-ProRule" id="PRU00560"/>
    </source>
</evidence>
<dbReference type="Pfam" id="PF13361">
    <property type="entry name" value="UvrD_C"/>
    <property type="match status" value="2"/>
</dbReference>
<evidence type="ECO:0000256" key="9">
    <source>
        <dbReference type="ARBA" id="ARBA00048988"/>
    </source>
</evidence>
<dbReference type="Gene3D" id="1.10.10.160">
    <property type="match status" value="1"/>
</dbReference>
<dbReference type="GO" id="GO:0043138">
    <property type="term" value="F:3'-5' DNA helicase activity"/>
    <property type="evidence" value="ECO:0007669"/>
    <property type="project" value="UniProtKB-EC"/>
</dbReference>
<dbReference type="Gene3D" id="1.10.486.10">
    <property type="entry name" value="PCRA, domain 4"/>
    <property type="match status" value="1"/>
</dbReference>
<comment type="catalytic activity">
    <reaction evidence="7">
        <text>Couples ATP hydrolysis with the unwinding of duplex DNA by translocating in the 3'-5' direction.</text>
        <dbReference type="EC" id="5.6.2.4"/>
    </reaction>
</comment>